<evidence type="ECO:0000313" key="7">
    <source>
        <dbReference type="EMBL" id="KFD70940.1"/>
    </source>
</evidence>
<dbReference type="Proteomes" id="UP000030764">
    <property type="component" value="Unassembled WGS sequence"/>
</dbReference>
<gene>
    <name evidence="6" type="ORF">M513_02516</name>
    <name evidence="7" type="ORF">M514_02516</name>
</gene>
<organism evidence="6 8">
    <name type="scientific">Trichuris suis</name>
    <name type="common">pig whipworm</name>
    <dbReference type="NCBI Taxonomy" id="68888"/>
    <lineage>
        <taxon>Eukaryota</taxon>
        <taxon>Metazoa</taxon>
        <taxon>Ecdysozoa</taxon>
        <taxon>Nematoda</taxon>
        <taxon>Enoplea</taxon>
        <taxon>Dorylaimia</taxon>
        <taxon>Trichinellida</taxon>
        <taxon>Trichuridae</taxon>
        <taxon>Trichuris</taxon>
    </lineage>
</organism>
<dbReference type="Proteomes" id="UP000030758">
    <property type="component" value="Unassembled WGS sequence"/>
</dbReference>
<keyword evidence="4" id="KW-0812">Transmembrane</keyword>
<dbReference type="InterPro" id="IPR003591">
    <property type="entry name" value="Leu-rich_rpt_typical-subtyp"/>
</dbReference>
<name>A0A085MGR6_9BILA</name>
<dbReference type="EMBL" id="KL363193">
    <property type="protein sequence ID" value="KFD56412.1"/>
    <property type="molecule type" value="Genomic_DNA"/>
</dbReference>
<dbReference type="PANTHER" id="PTHR24364:SF18">
    <property type="entry name" value="LP06937P"/>
    <property type="match status" value="1"/>
</dbReference>
<reference evidence="6 8" key="1">
    <citation type="journal article" date="2014" name="Nat. Genet.">
        <title>Genome and transcriptome of the porcine whipworm Trichuris suis.</title>
        <authorList>
            <person name="Jex A.R."/>
            <person name="Nejsum P."/>
            <person name="Schwarz E.M."/>
            <person name="Hu L."/>
            <person name="Young N.D."/>
            <person name="Hall R.S."/>
            <person name="Korhonen P.K."/>
            <person name="Liao S."/>
            <person name="Thamsborg S."/>
            <person name="Xia J."/>
            <person name="Xu P."/>
            <person name="Wang S."/>
            <person name="Scheerlinck J.P."/>
            <person name="Hofmann A."/>
            <person name="Sternberg P.W."/>
            <person name="Wang J."/>
            <person name="Gasser R.B."/>
        </authorList>
    </citation>
    <scope>NUCLEOTIDE SEQUENCE [LARGE SCALE GENOMIC DNA]</scope>
    <source>
        <strain evidence="7">DCEP-RM93F</strain>
        <strain evidence="6">DCEP-RM93M</strain>
    </source>
</reference>
<dbReference type="GO" id="GO:0016020">
    <property type="term" value="C:membrane"/>
    <property type="evidence" value="ECO:0007669"/>
    <property type="project" value="TreeGrafter"/>
</dbReference>
<keyword evidence="4" id="KW-1133">Transmembrane helix</keyword>
<dbReference type="SUPFAM" id="SSF74788">
    <property type="entry name" value="Cullin repeat-like"/>
    <property type="match status" value="1"/>
</dbReference>
<feature type="domain" description="LRRCT" evidence="5">
    <location>
        <begin position="521"/>
        <end position="574"/>
    </location>
</feature>
<dbReference type="InterPro" id="IPR042560">
    <property type="entry name" value="Exo84_C_2"/>
</dbReference>
<keyword evidence="4" id="KW-0472">Membrane</keyword>
<protein>
    <recommendedName>
        <fullName evidence="5">LRRCT domain-containing protein</fullName>
    </recommendedName>
</protein>
<evidence type="ECO:0000313" key="6">
    <source>
        <dbReference type="EMBL" id="KFD56412.1"/>
    </source>
</evidence>
<dbReference type="Gene3D" id="1.20.58.1210">
    <property type="entry name" value="Exo84p, N-terminal helical domain"/>
    <property type="match status" value="1"/>
</dbReference>
<dbReference type="InterPro" id="IPR042561">
    <property type="entry name" value="Exo84_C_1"/>
</dbReference>
<dbReference type="Pfam" id="PF12799">
    <property type="entry name" value="LRR_4"/>
    <property type="match status" value="1"/>
</dbReference>
<keyword evidence="2" id="KW-0732">Signal</keyword>
<keyword evidence="8" id="KW-1185">Reference proteome</keyword>
<accession>A0A085MGR6</accession>
<feature type="transmembrane region" description="Helical" evidence="4">
    <location>
        <begin position="582"/>
        <end position="606"/>
    </location>
</feature>
<dbReference type="SMART" id="SM00082">
    <property type="entry name" value="LRRCT"/>
    <property type="match status" value="1"/>
</dbReference>
<dbReference type="InterPro" id="IPR052286">
    <property type="entry name" value="Wnt_signaling_inhibitor"/>
</dbReference>
<dbReference type="InterPro" id="IPR000483">
    <property type="entry name" value="Cys-rich_flank_reg_C"/>
</dbReference>
<dbReference type="InterPro" id="IPR016159">
    <property type="entry name" value="Cullin_repeat-like_dom_sf"/>
</dbReference>
<dbReference type="SUPFAM" id="SSF52058">
    <property type="entry name" value="L domain-like"/>
    <property type="match status" value="1"/>
</dbReference>
<evidence type="ECO:0000256" key="2">
    <source>
        <dbReference type="ARBA" id="ARBA00022729"/>
    </source>
</evidence>
<evidence type="ECO:0000256" key="1">
    <source>
        <dbReference type="ARBA" id="ARBA00022614"/>
    </source>
</evidence>
<keyword evidence="1" id="KW-0433">Leucine-rich repeat</keyword>
<dbReference type="InterPro" id="IPR032403">
    <property type="entry name" value="Exo84_C"/>
</dbReference>
<dbReference type="AlphaFoldDB" id="A0A085MGR6"/>
<dbReference type="EMBL" id="KL367484">
    <property type="protein sequence ID" value="KFD70940.1"/>
    <property type="molecule type" value="Genomic_DNA"/>
</dbReference>
<dbReference type="Pfam" id="PF16528">
    <property type="entry name" value="Exo84_C"/>
    <property type="match status" value="1"/>
</dbReference>
<evidence type="ECO:0000313" key="8">
    <source>
        <dbReference type="Proteomes" id="UP000030764"/>
    </source>
</evidence>
<dbReference type="InterPro" id="IPR025875">
    <property type="entry name" value="Leu-rich_rpt_4"/>
</dbReference>
<dbReference type="PANTHER" id="PTHR24364">
    <property type="entry name" value="LP06937P"/>
    <property type="match status" value="1"/>
</dbReference>
<dbReference type="Gene3D" id="1.20.58.1220">
    <property type="entry name" value="Exo84p, C-terminal helical domain"/>
    <property type="match status" value="1"/>
</dbReference>
<evidence type="ECO:0000256" key="4">
    <source>
        <dbReference type="SAM" id="Phobius"/>
    </source>
</evidence>
<evidence type="ECO:0000256" key="3">
    <source>
        <dbReference type="ARBA" id="ARBA00022737"/>
    </source>
</evidence>
<dbReference type="SMART" id="SM00369">
    <property type="entry name" value="LRR_TYP"/>
    <property type="match status" value="5"/>
</dbReference>
<sequence>MDKRTAGRAGCLHCSTRFQLCIGSAFRRCVFKRCKWLFKSDFSARDFLAECTDKELVDELSKKFDQRQKQLAEKLIKELKPVSDKYLQGGPRATRKATTLLIKLGRISEACDLYLKNRSASIKFSIKELKVIDNAVQYVEQLNRAICNVIVDTVREFKKLFAGHSICFSVLAVWASSELKSYATLFLMHVFDSGCSLSVAARCITLAFNSLESLTHVSLDLSFQLEILLQQSVDKLILDVERLIIDAVNLRIAMLGRCQPDMAAVAVALWATFLTFIDLSTAADIECNQPTSNACHCSTVIVNCTNTAYTDVGVFERIHQNYPSLNTLLMVGNRFKLLRGYLFGYRTANMPLVQLDLRNNSIWTIETNALMGLDNLETLILNDNALRVDAEVEKMQSVFWPLSNLRILQLNRAFDERSSSKERLRWVTVMLNHSAMTNLEYLHVEGNQLPYLPADMFCPLPNLQFLYLNNNSLSYFLPNPACIHNLRQLNLSGNRFARVGSPFIELVSRLPNLQALYLRQNPWHCSCELASFILWLKASNKVADRHGLLCETAIPQQLTGRSLIKVDEKDLRCSEGHVGHAYGIYVVCCLALIGLLALLACVFFANRYLIFKGASRIPTLRMSDYQPLKEPTVEPVMV</sequence>
<proteinExistence type="predicted"/>
<keyword evidence="3" id="KW-0677">Repeat</keyword>
<dbReference type="InterPro" id="IPR032675">
    <property type="entry name" value="LRR_dom_sf"/>
</dbReference>
<dbReference type="Gene3D" id="3.80.10.10">
    <property type="entry name" value="Ribonuclease Inhibitor"/>
    <property type="match status" value="2"/>
</dbReference>
<evidence type="ECO:0000259" key="5">
    <source>
        <dbReference type="SMART" id="SM00082"/>
    </source>
</evidence>